<protein>
    <submittedName>
        <fullName evidence="1">Uncharacterized protein</fullName>
    </submittedName>
</protein>
<gene>
    <name evidence="1" type="ORF">ARMGADRAFT_1021769</name>
</gene>
<dbReference type="EMBL" id="KZ293848">
    <property type="protein sequence ID" value="PBK79046.1"/>
    <property type="molecule type" value="Genomic_DNA"/>
</dbReference>
<dbReference type="AlphaFoldDB" id="A0A2H3CUR1"/>
<dbReference type="Proteomes" id="UP000217790">
    <property type="component" value="Unassembled WGS sequence"/>
</dbReference>
<reference evidence="2" key="1">
    <citation type="journal article" date="2017" name="Nat. Ecol. Evol.">
        <title>Genome expansion and lineage-specific genetic innovations in the forest pathogenic fungi Armillaria.</title>
        <authorList>
            <person name="Sipos G."/>
            <person name="Prasanna A.N."/>
            <person name="Walter M.C."/>
            <person name="O'Connor E."/>
            <person name="Balint B."/>
            <person name="Krizsan K."/>
            <person name="Kiss B."/>
            <person name="Hess J."/>
            <person name="Varga T."/>
            <person name="Slot J."/>
            <person name="Riley R."/>
            <person name="Boka B."/>
            <person name="Rigling D."/>
            <person name="Barry K."/>
            <person name="Lee J."/>
            <person name="Mihaltcheva S."/>
            <person name="LaButti K."/>
            <person name="Lipzen A."/>
            <person name="Waldron R."/>
            <person name="Moloney N.M."/>
            <person name="Sperisen C."/>
            <person name="Kredics L."/>
            <person name="Vagvoelgyi C."/>
            <person name="Patrignani A."/>
            <person name="Fitzpatrick D."/>
            <person name="Nagy I."/>
            <person name="Doyle S."/>
            <person name="Anderson J.B."/>
            <person name="Grigoriev I.V."/>
            <person name="Gueldener U."/>
            <person name="Muensterkoetter M."/>
            <person name="Nagy L.G."/>
        </authorList>
    </citation>
    <scope>NUCLEOTIDE SEQUENCE [LARGE SCALE GENOMIC DNA]</scope>
    <source>
        <strain evidence="2">Ar21-2</strain>
    </source>
</reference>
<evidence type="ECO:0000313" key="2">
    <source>
        <dbReference type="Proteomes" id="UP000217790"/>
    </source>
</evidence>
<organism evidence="1 2">
    <name type="scientific">Armillaria gallica</name>
    <name type="common">Bulbous honey fungus</name>
    <name type="synonym">Armillaria bulbosa</name>
    <dbReference type="NCBI Taxonomy" id="47427"/>
    <lineage>
        <taxon>Eukaryota</taxon>
        <taxon>Fungi</taxon>
        <taxon>Dikarya</taxon>
        <taxon>Basidiomycota</taxon>
        <taxon>Agaricomycotina</taxon>
        <taxon>Agaricomycetes</taxon>
        <taxon>Agaricomycetidae</taxon>
        <taxon>Agaricales</taxon>
        <taxon>Marasmiineae</taxon>
        <taxon>Physalacriaceae</taxon>
        <taxon>Armillaria</taxon>
    </lineage>
</organism>
<accession>A0A2H3CUR1</accession>
<proteinExistence type="predicted"/>
<keyword evidence="2" id="KW-1185">Reference proteome</keyword>
<dbReference type="InParanoid" id="A0A2H3CUR1"/>
<evidence type="ECO:0000313" key="1">
    <source>
        <dbReference type="EMBL" id="PBK79046.1"/>
    </source>
</evidence>
<sequence>MYHGSSSQEQDNDATLDATHYIDANKHQKFTAISSCEGIVDGVLILLRPRQRLWNLKRQPFKWRMKSGVLKGSSGR</sequence>
<name>A0A2H3CUR1_ARMGA</name>